<keyword evidence="3" id="KW-0804">Transcription</keyword>
<keyword evidence="1" id="KW-0805">Transcription regulation</keyword>
<evidence type="ECO:0000256" key="2">
    <source>
        <dbReference type="ARBA" id="ARBA00023125"/>
    </source>
</evidence>
<dbReference type="InterPro" id="IPR036271">
    <property type="entry name" value="Tet_transcr_reg_TetR-rel_C_sf"/>
</dbReference>
<sequence length="197" mass="21190">MARPREFDPEDAIKRATGVFWQKGYLEASLPDLLEGMGLTRGSLYKAFKDKKTLFLLVLAHYQDEAVGAAQARLTNPQVPDGRLRILSLFQALATAVAAGDARGCLLCSAAAGYEMSDPEIAAAVEQGMEGIRAGLEAALRDSLTHADQSKEAQRALANMLLTQYIGLCVLARSRMSLGVIEQCTGHVAQLLGLERA</sequence>
<dbReference type="RefSeq" id="WP_187429141.1">
    <property type="nucleotide sequence ID" value="NZ_CP143423.1"/>
</dbReference>
<keyword evidence="2 4" id="KW-0238">DNA-binding</keyword>
<evidence type="ECO:0000256" key="3">
    <source>
        <dbReference type="ARBA" id="ARBA00023163"/>
    </source>
</evidence>
<proteinExistence type="predicted"/>
<dbReference type="InterPro" id="IPR001647">
    <property type="entry name" value="HTH_TetR"/>
</dbReference>
<keyword evidence="7" id="KW-1185">Reference proteome</keyword>
<dbReference type="PANTHER" id="PTHR47506">
    <property type="entry name" value="TRANSCRIPTIONAL REGULATORY PROTEIN"/>
    <property type="match status" value="1"/>
</dbReference>
<feature type="domain" description="HTH tetR-type" evidence="5">
    <location>
        <begin position="6"/>
        <end position="66"/>
    </location>
</feature>
<organism evidence="6 7">
    <name type="scientific">Roseobacter fucihabitans</name>
    <dbReference type="NCBI Taxonomy" id="1537242"/>
    <lineage>
        <taxon>Bacteria</taxon>
        <taxon>Pseudomonadati</taxon>
        <taxon>Pseudomonadota</taxon>
        <taxon>Alphaproteobacteria</taxon>
        <taxon>Rhodobacterales</taxon>
        <taxon>Roseobacteraceae</taxon>
        <taxon>Roseobacter</taxon>
    </lineage>
</organism>
<dbReference type="InterPro" id="IPR009057">
    <property type="entry name" value="Homeodomain-like_sf"/>
</dbReference>
<dbReference type="PROSITE" id="PS01081">
    <property type="entry name" value="HTH_TETR_1"/>
    <property type="match status" value="1"/>
</dbReference>
<evidence type="ECO:0000313" key="6">
    <source>
        <dbReference type="EMBL" id="WVX47481.1"/>
    </source>
</evidence>
<feature type="DNA-binding region" description="H-T-H motif" evidence="4">
    <location>
        <begin position="29"/>
        <end position="48"/>
    </location>
</feature>
<reference evidence="7" key="2">
    <citation type="submission" date="2024-01" db="EMBL/GenBank/DDBJ databases">
        <title>Roseobacter fucihabitans sp. nov., isolated from the brown alga Fucus spiralis.</title>
        <authorList>
            <person name="Hahnke S."/>
            <person name="Berger M."/>
            <person name="Schlingloff A."/>
            <person name="Athale I."/>
            <person name="Neumann-Schaal M."/>
            <person name="Adenaya A."/>
            <person name="Poehlein A."/>
            <person name="Daniel R."/>
            <person name="Pertersen J."/>
            <person name="Brinkhoff T."/>
        </authorList>
    </citation>
    <scope>NUCLEOTIDE SEQUENCE [LARGE SCALE GENOMIC DNA]</scope>
    <source>
        <strain evidence="7">B14</strain>
    </source>
</reference>
<evidence type="ECO:0000259" key="5">
    <source>
        <dbReference type="PROSITE" id="PS50977"/>
    </source>
</evidence>
<name>A0ABZ2BNM9_9RHOB</name>
<dbReference type="Gene3D" id="1.10.10.60">
    <property type="entry name" value="Homeodomain-like"/>
    <property type="match status" value="1"/>
</dbReference>
<dbReference type="EMBL" id="CP143423">
    <property type="protein sequence ID" value="WVX47481.1"/>
    <property type="molecule type" value="Genomic_DNA"/>
</dbReference>
<dbReference type="PROSITE" id="PS50977">
    <property type="entry name" value="HTH_TETR_2"/>
    <property type="match status" value="1"/>
</dbReference>
<dbReference type="InterPro" id="IPR023772">
    <property type="entry name" value="DNA-bd_HTH_TetR-type_CS"/>
</dbReference>
<evidence type="ECO:0000256" key="1">
    <source>
        <dbReference type="ARBA" id="ARBA00023015"/>
    </source>
</evidence>
<accession>A0ABZ2BNM9</accession>
<dbReference type="Gene3D" id="1.10.357.10">
    <property type="entry name" value="Tetracycline Repressor, domain 2"/>
    <property type="match status" value="1"/>
</dbReference>
<dbReference type="PANTHER" id="PTHR47506:SF10">
    <property type="entry name" value="TRANSCRIPTIONAL REGULATORY PROTEIN"/>
    <property type="match status" value="1"/>
</dbReference>
<dbReference type="SUPFAM" id="SSF46689">
    <property type="entry name" value="Homeodomain-like"/>
    <property type="match status" value="1"/>
</dbReference>
<dbReference type="SUPFAM" id="SSF48498">
    <property type="entry name" value="Tetracyclin repressor-like, C-terminal domain"/>
    <property type="match status" value="1"/>
</dbReference>
<reference evidence="6 7" key="1">
    <citation type="submission" date="2015-07" db="EMBL/GenBank/DDBJ databases">
        <authorList>
            <person name="Voget S."/>
            <person name="Dogs M."/>
            <person name="Brinkhoff T.H."/>
            <person name="Daniel R."/>
        </authorList>
    </citation>
    <scope>NUCLEOTIDE SEQUENCE [LARGE SCALE GENOMIC DNA]</scope>
    <source>
        <strain evidence="6 7">B14</strain>
    </source>
</reference>
<gene>
    <name evidence="6" type="ORF">ROLI_005490</name>
</gene>
<protein>
    <recommendedName>
        <fullName evidence="5">HTH tetR-type domain-containing protein</fullName>
    </recommendedName>
</protein>
<dbReference type="Proteomes" id="UP001318682">
    <property type="component" value="Chromosome"/>
</dbReference>
<evidence type="ECO:0000256" key="4">
    <source>
        <dbReference type="PROSITE-ProRule" id="PRU00335"/>
    </source>
</evidence>
<evidence type="ECO:0000313" key="7">
    <source>
        <dbReference type="Proteomes" id="UP001318682"/>
    </source>
</evidence>
<dbReference type="Pfam" id="PF00440">
    <property type="entry name" value="TetR_N"/>
    <property type="match status" value="1"/>
</dbReference>